<dbReference type="EMBL" id="QFQD01000017">
    <property type="protein sequence ID" value="PZQ83733.1"/>
    <property type="molecule type" value="Genomic_DNA"/>
</dbReference>
<organism evidence="1 2">
    <name type="scientific">Ancylobacter novellus</name>
    <name type="common">Thiobacillus novellus</name>
    <dbReference type="NCBI Taxonomy" id="921"/>
    <lineage>
        <taxon>Bacteria</taxon>
        <taxon>Pseudomonadati</taxon>
        <taxon>Pseudomonadota</taxon>
        <taxon>Alphaproteobacteria</taxon>
        <taxon>Hyphomicrobiales</taxon>
        <taxon>Xanthobacteraceae</taxon>
        <taxon>Ancylobacter</taxon>
    </lineage>
</organism>
<proteinExistence type="predicted"/>
<sequence length="331" mass="34854">MARTFAGPENGRRYGALPCTLVAMGISLAPATAAENGIGFYLLGSRGPMAGFVPPPGFYLQNDLYFYNGSVGGERIFATGRRLLVDVDSGAQTNLLSGTWVLPGDVLGGSFAVGMIVPAGHVDVTAGAALSVPQLNAVVSRDLRDSAWQFGDPVLSATLGWHSGNFHWNVTGLLNVPIGAYDEDALANLSFHRWAGDLSLAATWFNPDNGIDLSGVIGITFNGANNLTDYDTGTEFHVEWAATKTFSKQWSAGLIGFYYQQITGDSGEGAILGAFEGSVTALGGTVAYNFNAGNTPVTARLKVFREFAAKNRMEGTAGYLTVSFPISIASN</sequence>
<dbReference type="Pfam" id="PF13557">
    <property type="entry name" value="Phenol_MetA_deg"/>
    <property type="match status" value="1"/>
</dbReference>
<evidence type="ECO:0000313" key="2">
    <source>
        <dbReference type="Proteomes" id="UP000248887"/>
    </source>
</evidence>
<protein>
    <submittedName>
        <fullName evidence="1">Phenol degradation protein meta</fullName>
    </submittedName>
</protein>
<dbReference type="AlphaFoldDB" id="A0A2W5SWW3"/>
<comment type="caution">
    <text evidence="1">The sequence shown here is derived from an EMBL/GenBank/DDBJ whole genome shotgun (WGS) entry which is preliminary data.</text>
</comment>
<accession>A0A2W5SWW3</accession>
<reference evidence="1 2" key="1">
    <citation type="submission" date="2017-08" db="EMBL/GenBank/DDBJ databases">
        <title>Infants hospitalized years apart are colonized by the same room-sourced microbial strains.</title>
        <authorList>
            <person name="Brooks B."/>
            <person name="Olm M.R."/>
            <person name="Firek B.A."/>
            <person name="Baker R."/>
            <person name="Thomas B.C."/>
            <person name="Morowitz M.J."/>
            <person name="Banfield J.F."/>
        </authorList>
    </citation>
    <scope>NUCLEOTIDE SEQUENCE [LARGE SCALE GENOMIC DNA]</scope>
    <source>
        <strain evidence="1">S2_005_001_R2_27</strain>
    </source>
</reference>
<dbReference type="InterPro" id="IPR025737">
    <property type="entry name" value="FApF"/>
</dbReference>
<gene>
    <name evidence="1" type="ORF">DI549_06990</name>
</gene>
<name>A0A2W5SWW3_ANCNO</name>
<dbReference type="Proteomes" id="UP000248887">
    <property type="component" value="Unassembled WGS sequence"/>
</dbReference>
<evidence type="ECO:0000313" key="1">
    <source>
        <dbReference type="EMBL" id="PZQ83733.1"/>
    </source>
</evidence>